<feature type="coiled-coil region" evidence="1">
    <location>
        <begin position="2231"/>
        <end position="2265"/>
    </location>
</feature>
<feature type="coiled-coil region" evidence="1">
    <location>
        <begin position="171"/>
        <end position="226"/>
    </location>
</feature>
<proteinExistence type="predicted"/>
<dbReference type="EMBL" id="JAZGQO010000015">
    <property type="protein sequence ID" value="KAK6168621.1"/>
    <property type="molecule type" value="Genomic_DNA"/>
</dbReference>
<evidence type="ECO:0000313" key="4">
    <source>
        <dbReference type="EMBL" id="KAK6168621.1"/>
    </source>
</evidence>
<feature type="coiled-coil region" evidence="1">
    <location>
        <begin position="961"/>
        <end position="1002"/>
    </location>
</feature>
<feature type="coiled-coil region" evidence="1">
    <location>
        <begin position="1825"/>
        <end position="1859"/>
    </location>
</feature>
<evidence type="ECO:0000313" key="5">
    <source>
        <dbReference type="Proteomes" id="UP001347796"/>
    </source>
</evidence>
<name>A0AAN8GD60_PATCE</name>
<dbReference type="PANTHER" id="PTHR18887:SF5">
    <property type="entry name" value="GOLGIN SUBFAMILY B MEMBER 1-LIKE"/>
    <property type="match status" value="1"/>
</dbReference>
<feature type="coiled-coil region" evidence="1">
    <location>
        <begin position="2808"/>
        <end position="2842"/>
    </location>
</feature>
<feature type="coiled-coil region" evidence="1">
    <location>
        <begin position="1679"/>
        <end position="1713"/>
    </location>
</feature>
<feature type="coiled-coil region" evidence="1">
    <location>
        <begin position="650"/>
        <end position="715"/>
    </location>
</feature>
<feature type="coiled-coil region" evidence="1">
    <location>
        <begin position="5"/>
        <end position="39"/>
    </location>
</feature>
<feature type="coiled-coil region" evidence="1">
    <location>
        <begin position="2519"/>
        <end position="2744"/>
    </location>
</feature>
<accession>A0AAN8GD60</accession>
<dbReference type="InterPro" id="IPR026202">
    <property type="entry name" value="GOLGB1"/>
</dbReference>
<feature type="coiled-coil region" evidence="1">
    <location>
        <begin position="535"/>
        <end position="562"/>
    </location>
</feature>
<feature type="coiled-coil region" evidence="1">
    <location>
        <begin position="1919"/>
        <end position="2199"/>
    </location>
</feature>
<comment type="caution">
    <text evidence="4">The sequence shown here is derived from an EMBL/GenBank/DDBJ whole genome shotgun (WGS) entry which is preliminary data.</text>
</comment>
<feature type="coiled-coil region" evidence="1">
    <location>
        <begin position="3603"/>
        <end position="3752"/>
    </location>
</feature>
<dbReference type="GO" id="GO:0005794">
    <property type="term" value="C:Golgi apparatus"/>
    <property type="evidence" value="ECO:0007669"/>
    <property type="project" value="InterPro"/>
</dbReference>
<dbReference type="Proteomes" id="UP001347796">
    <property type="component" value="Unassembled WGS sequence"/>
</dbReference>
<dbReference type="PANTHER" id="PTHR18887">
    <property type="entry name" value="GOLGI-ASSOCIATED PROTEIN GCP360-RELATED"/>
    <property type="match status" value="1"/>
</dbReference>
<feature type="transmembrane region" description="Helical" evidence="3">
    <location>
        <begin position="3977"/>
        <end position="3995"/>
    </location>
</feature>
<feature type="region of interest" description="Disordered" evidence="2">
    <location>
        <begin position="2404"/>
        <end position="2427"/>
    </location>
</feature>
<feature type="coiled-coil region" evidence="1">
    <location>
        <begin position="596"/>
        <end position="623"/>
    </location>
</feature>
<feature type="coiled-coil region" evidence="1">
    <location>
        <begin position="3141"/>
        <end position="3224"/>
    </location>
</feature>
<feature type="coiled-coil region" evidence="1">
    <location>
        <begin position="423"/>
        <end position="450"/>
    </location>
</feature>
<feature type="coiled-coil region" evidence="1">
    <location>
        <begin position="868"/>
        <end position="930"/>
    </location>
</feature>
<reference evidence="4 5" key="1">
    <citation type="submission" date="2024-01" db="EMBL/GenBank/DDBJ databases">
        <title>The genome of the rayed Mediterranean limpet Patella caerulea (Linnaeus, 1758).</title>
        <authorList>
            <person name="Anh-Thu Weber A."/>
            <person name="Halstead-Nussloch G."/>
        </authorList>
    </citation>
    <scope>NUCLEOTIDE SEQUENCE [LARGE SCALE GENOMIC DNA]</scope>
    <source>
        <strain evidence="4">AATW-2023a</strain>
        <tissue evidence="4">Whole specimen</tissue>
    </source>
</reference>
<keyword evidence="3" id="KW-1133">Transmembrane helix</keyword>
<keyword evidence="3" id="KW-0812">Transmembrane</keyword>
<feature type="coiled-coil region" evidence="1">
    <location>
        <begin position="301"/>
        <end position="391"/>
    </location>
</feature>
<keyword evidence="5" id="KW-1185">Reference proteome</keyword>
<organism evidence="4 5">
    <name type="scientific">Patella caerulea</name>
    <name type="common">Rayed Mediterranean limpet</name>
    <dbReference type="NCBI Taxonomy" id="87958"/>
    <lineage>
        <taxon>Eukaryota</taxon>
        <taxon>Metazoa</taxon>
        <taxon>Spiralia</taxon>
        <taxon>Lophotrochozoa</taxon>
        <taxon>Mollusca</taxon>
        <taxon>Gastropoda</taxon>
        <taxon>Patellogastropoda</taxon>
        <taxon>Patelloidea</taxon>
        <taxon>Patellidae</taxon>
        <taxon>Patella</taxon>
    </lineage>
</organism>
<sequence length="3996" mass="464646">MDELIKNHKDMTDIYENEIQDANGKLERKNEELITMEQKLSGMTVSFNNRVDEANQTNLKMTSLITKQQLQLDIFQEALNENLQKELSLCSAIGKVLKDVIIANQKLGKAEADLHEAKINYENMSKQFHKSNIELQNERDFVKSALDENNSIAIKRYDELYQKYQSVQLHIQEKDRVLNDYAQELQCLRRKEAELTEEEILLSDDIQKIKSEFEKNQLQRNSLESEQAALKFEVNTDSMTFKEIKLTTAGTIEESENVIDSLKKLLREMKQSVEGKNKVIDQLSCLMKKKEDSLSVSGNRFIECQTKLSESESENEQLQEKIALAHGQINKLTDREQNLNIELNNSCEKSQHYLEQISKLTEIGNTNAHELDTLKSNIQLLSEEKVYLDEQFSDALLNLDDMKEQNTTLMHTLQVSKEELFDLQTSKNQLLELKSLNKNLTSQLTHLETQFKHLQECSLQYEDKITHLEEENCSLKETVKADDIHKPVNNNQSDERSASVVETVTTERVITLQAANTLNEGGKMSKINLKKDAKILSQSRKIQELESKLISSQEQLLKKKDELQTATKTIASYSGSFEQSANTSSLDPIGSVTSEVVRLKKMLKKKEARITVLNNQLSELQTNLMDQQPTDNTLQQTTDVLQLHDANAKLFVEQERRDVLEKQLANLSTERSDLVIQLDELPGLRSMVQENETVISDLKKLNSELVAQNKELMKTIDSGQKTAETDSAFNKHLQNMLIEKSSRLVEKIEDTDDAAQKHLETEKKYLQLLTTKDSEIELLKQEVMRMTQAVIDKESSTQTIQSEIDYYKLHLTNLQQEIFSKGDTYAEQLTSFNGDIFTFMRNVINTPKIVIKEISDNFPEIADVGNDTNQLKNRLLFLESENQHLNEMVQKSQIQLQYEKDLAQSMSTRYKEEVKEISELRTQLYKLRKQSVEAYAIEEGDEESSTVSSIEQTDQYGKQKIARLTEKLHKTEERIEFIIGEKKDLELELDDLIDELHRKDDMLFQTKEELNSSCNFIDDLEADISLRDGEILALKDILSKTQADIFHMREELDHKENLLETMSPLPPLRAQSLDSLDEVSKLQKLLKKKDAKILALNKKVETLTRPQSNTNIPDIVDGKEVSPNLYKEIESLKKLLEEKDLQSQKAVLGDAAIQTSDVAKLRKLIKIRDAKILVLRRKLDEVTCSESNSLGTSSTTDSLGLETTSSSDVDVLRKRYTTDIYQKHQQIQEMTKCIADLQSNLSYHEQTLFEKENELVIAVNKLKEGEKAHVSMTMEQSNFSAILSQKDHELDILNQKWLTAKQNLEESYTEQDTSYNHYQLLETEKVELESQIIEMKKHHCEMSAYSEGLWNELGELKLTYETVLSEKEDLEIQVENLIKENDVTKTKLETLQDTIRILRAEKEKIDLELHQMKEDYEYETSDSQSKAEKIIELENQITKIEEYCNNLKQALSEKNVIIEQLVYKMNREQEERNNLSMTDQEKIDKLQTELDNALSKIEDLTETSYIQISNLESSKDLLKEKEVLIEQLQHKEFDTQSIADLQEALDKKETFIVQLSQETECLQQVLDMKQSELDELTKNFRVIEQENLNLKVGGQSTEKEISSLKLCNYDLEYQLANINQELQQAKDIQLEKDWTLHDSQKEIQLLKKGLSADQNLKLIQLQEEVDTKDGQIAANNILLNQLQANLHSLNFTLQDKENSITILTQEKENILMESKSWKENGEHLNSVLKLKDQDIQDLHKKVNEMTEYDNEMESELKNFYIKEQDYIKKTHEQSELIKELHAKLGGVESERKSQLDIISILKTQILDLNEQLKLKDNPSNYSKELSQLQNNLKKKEAKILNLNKKLKETQEKLDKVGKELADSIQLKSRTEIKEVFVQKPLMDMKVTEDLMVGTENMETAATQKLDTEAWQSHLHDEQISIMKVQIEDLKEDFEKAKATLVVRNGLVQELNVLRTNLETDLTNFAEENVNLKLKVEALTSSYQNNIARLHDEIKTLNEATMHNNQKMESMSQAYDHLKNEVHSYQIDIENKSSQIQDLTTSVLQKEQNIEQLTETITEMNSQIQNYLQSAQEQLKYKDEDQTVWSDRIAFLEKENKSLSEQLQDQKNTKVVIDEKMVYLMQEVTVYQDSLSSLQSQLVQSSGELEKSEELQQEHQLKIKALEESLQTALSFQESENSLRESLQSQLDSANRKFEAESEKSKELLEYPLKVKTLEQSLQTSLSVQETQRSEIESLHSQLNTTNNILEQLQGNSSEKEKEMLDMTQLLNQQLQTNAGEMIEIQSRLEESQKSLQESVETIKKKDDKILSLLGNFQEMEDRLTQLSDVDEQMSLISQELDGTKIELENKMKQLEEKSLTLKKAIATIKKLKSQLKTSEEKIAEMENSLSEESKSKQQLELGVEQTMTELEEKQSSLKGLKETTESSGSKDIGELQKQLQSYAEFCQQLQEQVQQLTDATYTSEQQLQEKQTEIDVLKGESTNLKLEIHKLKLVYERVQAEMSVQKKVEEDFNSTVYQKDEYIKELKKQIEHIDSRYKTLQEQHSEKEDYLLELNSEKERLVIFEKSVEDQLEELCNIHKELQEANIISIKDLFERLKSATAKEKESEEKIENLQKYLIEKEEEINRLILNIEKLSNESADAKLQEVEKLNDHINKLQQKQDAEEKEKQEMSDKLKIAYLDLQKLQNIHDKDLQENNDLEIKLQDLENEMKQIQSAKDEEISVYVESLNTLQQKLIEKEELLQETVKKFKNTMQTSSSDGTELKTKNIDYEICITSLMEENKLLKSEITGQVRALEDVEVIKEANTRLKQSLTETTMEYESLKLKYEETESEKLRVEKLNSQLQEETILIKEEFQMQLEIVENLQHLLKETQISTEVWQTQNNQLTSSLEELKTEKVTLSTDIETLQGQCEGLEQIIATARLHETEIQDRLSQNLTEIEKLSSHSKLLQEKIDELEARKKENAKEHPKEINYVERIESPMIQERLQQTTAPIVASSPSDTWSEKLKESHAERAALEDENRHVKGKLQIAEVKCEKMLHKLKAFKDKNDKLMLENESLKNSLSLSGTFDEVKEKLNRKEEEYNIILNENSALKISAEDLNKQIVTLQQTFDIRTEYTEESLMKEREHSKQHTQALQGKICEMNTTNEEVLRENLYLKNRLETADEELMAMQRNNKELLVQNETFSLIDEALNHKLKDQVDMIEALKGKLQQAKDELDRSEAIRSELTEQKSLVDSSITELNESYSNDSQTLRKKLESLHQHYCMLETDNQEFLKLTDELRETVRNLKRENEEKTFLLSKLQEDSMEKSVSNTKGIEMQIHLLETDRDDLKKEIEMTRVQLDQVKEERNELAQEIEKFRTRVKGQENVLSRIEELESERDELMEEMEGFRGDMLLSRKEKQTSKEEIQGLKRKIESLETERDEIGTYQTEMQSLYSENQNLKEQIDGLNWKLEESSAFEEELEEVQAQLRNLQKEKAVEQTTSFESMSLKTQESENLCQEIELMRIDLEKRDILIENLKSEVDDMHAQIQVLTEVENQNKALHIELEQSRLMVENLKSEMVEKHDMYQVLTAEVECQNKTLNSELEQSRLTMDKCNIQIGELSIRLLSLDTLEVEFSELNEQYNKSLNDNNNLAKQIEELHDRLQQMNSMEKEISLTVEQKDHFSREKDTLQERVNDLESQGSSVTDENARLKQELAEVKSSVQQLTFEAKSLKSQLEIASSSGDQMSKFQLEYDELLQQFNEAIEQKNKSLVDLNQAHYNHERREQRCQQLALQVSRLAEDRSYLNAQLGHLSKALREKESEWNTMKTQYRTLYQTHMSTQMKVVDLEKKVVTETFQKAHSPSTTTVLGRVIPDQSQIEEYKQRFEMSERAKEEAVQTMNELQKRLQAEEKRSEEIEKTLREAQDQLLLHASKPLSPEVRLQIEEDENDSRIREYNPMLTRRGMGYCRRLQRWMKVKKHYFSFSSRQLTRIMQFRPGIRKCLWAYFVLLHILIVACFTGFI</sequence>
<feature type="coiled-coil region" evidence="1">
    <location>
        <begin position="1483"/>
        <end position="1628"/>
    </location>
</feature>
<evidence type="ECO:0000256" key="2">
    <source>
        <dbReference type="SAM" id="MobiDB-lite"/>
    </source>
</evidence>
<evidence type="ECO:0000256" key="3">
    <source>
        <dbReference type="SAM" id="Phobius"/>
    </source>
</evidence>
<keyword evidence="1" id="KW-0175">Coiled coil</keyword>
<keyword evidence="3" id="KW-0472">Membrane</keyword>
<feature type="compositionally biased region" description="Basic and acidic residues" evidence="2">
    <location>
        <begin position="2406"/>
        <end position="2420"/>
    </location>
</feature>
<feature type="coiled-coil region" evidence="1">
    <location>
        <begin position="3264"/>
        <end position="3476"/>
    </location>
</feature>
<feature type="coiled-coil region" evidence="1">
    <location>
        <begin position="1318"/>
        <end position="1453"/>
    </location>
</feature>
<feature type="coiled-coil region" evidence="1">
    <location>
        <begin position="2934"/>
        <end position="2961"/>
    </location>
</feature>
<evidence type="ECO:0000256" key="1">
    <source>
        <dbReference type="SAM" id="Coils"/>
    </source>
</evidence>
<feature type="coiled-coil region" evidence="1">
    <location>
        <begin position="3509"/>
        <end position="3553"/>
    </location>
</feature>
<protein>
    <submittedName>
        <fullName evidence="4">Uncharacterized protein</fullName>
    </submittedName>
</protein>
<feature type="coiled-coil region" evidence="1">
    <location>
        <begin position="2871"/>
        <end position="2905"/>
    </location>
</feature>
<gene>
    <name evidence="4" type="ORF">SNE40_019817</name>
</gene>
<feature type="coiled-coil region" evidence="1">
    <location>
        <begin position="2994"/>
        <end position="3104"/>
    </location>
</feature>
<feature type="coiled-coil region" evidence="1">
    <location>
        <begin position="3853"/>
        <end position="3901"/>
    </location>
</feature>